<protein>
    <submittedName>
        <fullName evidence="1">Uncharacterized protein</fullName>
    </submittedName>
</protein>
<organism evidence="1 2">
    <name type="scientific">Symbiopectobacterium purcellii</name>
    <dbReference type="NCBI Taxonomy" id="2871826"/>
    <lineage>
        <taxon>Bacteria</taxon>
        <taxon>Pseudomonadati</taxon>
        <taxon>Pseudomonadota</taxon>
        <taxon>Gammaproteobacteria</taxon>
        <taxon>Enterobacterales</taxon>
        <taxon>Enterobacteriaceae</taxon>
    </lineage>
</organism>
<reference evidence="1 2" key="1">
    <citation type="submission" date="2021-08" db="EMBL/GenBank/DDBJ databases">
        <title>Culture and genomic analysis of Symbiopectobacterium purcellii sp. nov. gen. nov., isolated from the leafhopper Empoasca decipiens.</title>
        <authorList>
            <person name="Nadal-Jimenez P."/>
            <person name="Siozios S."/>
            <person name="Halliday N."/>
            <person name="Camara M."/>
            <person name="Hurst G.D.D."/>
        </authorList>
    </citation>
    <scope>NUCLEOTIDE SEQUENCE [LARGE SCALE GENOMIC DNA]</scope>
    <source>
        <strain evidence="1 2">SyEd1</strain>
    </source>
</reference>
<name>A0ABX9AN23_9ENTR</name>
<dbReference type="EMBL" id="CP081864">
    <property type="protein sequence ID" value="QZN96587.1"/>
    <property type="molecule type" value="Genomic_DNA"/>
</dbReference>
<dbReference type="Proteomes" id="UP000825886">
    <property type="component" value="Chromosome"/>
</dbReference>
<gene>
    <name evidence="1" type="ORF">K6K13_03855</name>
</gene>
<keyword evidence="2" id="KW-1185">Reference proteome</keyword>
<proteinExistence type="predicted"/>
<accession>A0ABX9AN23</accession>
<sequence>MSYSVTVMNDSKVLDNPDGGVIHSWLKFDNGSADADYFGFTPKNGRFDNNIRGKDAEGLVEERNVLKHRPPTETKTIPLTETQYRQMMQSIQQFKGHLSGYDLTPDGNGDANCTTAANQILQSGGIDYLEGLQTPFGVADRIKGLNNHNTLEDTLDAKDRLDERVEQLGTQAQKSLSGAVNDILNGARDAVQDQLENHLKSLK</sequence>
<evidence type="ECO:0000313" key="1">
    <source>
        <dbReference type="EMBL" id="QZN96587.1"/>
    </source>
</evidence>
<evidence type="ECO:0000313" key="2">
    <source>
        <dbReference type="Proteomes" id="UP000825886"/>
    </source>
</evidence>
<dbReference type="RefSeq" id="WP_222159614.1">
    <property type="nucleotide sequence ID" value="NZ_CP081864.1"/>
</dbReference>